<dbReference type="SUPFAM" id="SSF50939">
    <property type="entry name" value="Sialidases"/>
    <property type="match status" value="1"/>
</dbReference>
<protein>
    <recommendedName>
        <fullName evidence="4">Exo-alpha-sialidase</fullName>
    </recommendedName>
</protein>
<proteinExistence type="predicted"/>
<reference evidence="2 3" key="1">
    <citation type="journal article" date="2019" name="Int. J. Syst. Evol. Microbiol.">
        <title>The Global Catalogue of Microorganisms (GCM) 10K type strain sequencing project: providing services to taxonomists for standard genome sequencing and annotation.</title>
        <authorList>
            <consortium name="The Broad Institute Genomics Platform"/>
            <consortium name="The Broad Institute Genome Sequencing Center for Infectious Disease"/>
            <person name="Wu L."/>
            <person name="Ma J."/>
        </authorList>
    </citation>
    <scope>NUCLEOTIDE SEQUENCE [LARGE SCALE GENOMIC DNA]</scope>
    <source>
        <strain evidence="2 3">JCM 16013</strain>
    </source>
</reference>
<organism evidence="2 3">
    <name type="scientific">Catenulispora subtropica</name>
    <dbReference type="NCBI Taxonomy" id="450798"/>
    <lineage>
        <taxon>Bacteria</taxon>
        <taxon>Bacillati</taxon>
        <taxon>Actinomycetota</taxon>
        <taxon>Actinomycetes</taxon>
        <taxon>Catenulisporales</taxon>
        <taxon>Catenulisporaceae</taxon>
        <taxon>Catenulispora</taxon>
    </lineage>
</organism>
<dbReference type="InterPro" id="IPR036278">
    <property type="entry name" value="Sialidase_sf"/>
</dbReference>
<evidence type="ECO:0000256" key="1">
    <source>
        <dbReference type="SAM" id="SignalP"/>
    </source>
</evidence>
<evidence type="ECO:0000313" key="2">
    <source>
        <dbReference type="EMBL" id="GAA1967422.1"/>
    </source>
</evidence>
<gene>
    <name evidence="2" type="ORF">GCM10009838_27040</name>
</gene>
<feature type="chain" id="PRO_5047319489" description="Exo-alpha-sialidase" evidence="1">
    <location>
        <begin position="23"/>
        <end position="604"/>
    </location>
</feature>
<feature type="signal peptide" evidence="1">
    <location>
        <begin position="1"/>
        <end position="22"/>
    </location>
</feature>
<evidence type="ECO:0000313" key="3">
    <source>
        <dbReference type="Proteomes" id="UP001499854"/>
    </source>
</evidence>
<keyword evidence="1" id="KW-0732">Signal</keyword>
<comment type="caution">
    <text evidence="2">The sequence shown here is derived from an EMBL/GenBank/DDBJ whole genome shotgun (WGS) entry which is preliminary data.</text>
</comment>
<accession>A0ABN2RDV1</accession>
<name>A0ABN2RDV1_9ACTN</name>
<evidence type="ECO:0008006" key="4">
    <source>
        <dbReference type="Google" id="ProtNLM"/>
    </source>
</evidence>
<dbReference type="EMBL" id="BAAAQM010000013">
    <property type="protein sequence ID" value="GAA1967422.1"/>
    <property type="molecule type" value="Genomic_DNA"/>
</dbReference>
<sequence length="604" mass="63514">MPRRRSTSLLAALILVGTAVWAAAPAHTATAGGTQTDDQFAASYTRAHVRSVEATAAAVSCYRPEVPYAADLGPLDGYSGESACPGATTGEDVGATPYPTQAGSNPGFPAADPMLVKDHSESDIRVDPTDQEHLIGTSKWIVSPEGYNHQLGFFESFDGGRTWPVQGHLPGYEGWTDDTDPVGAFDSYGNFYSLNLPYQFFYNADGSHDFSVGGAREPNPAEPSEAIAIQVRPHGATSATDWKATVNGRPDFIATYDSIGNAPDKQWITIDTNPGSPHFDRVYAMWVDFHDLVPVPYVSYAQALPDGTHTPWSTPQALPEPPHTPQGATYLLPHVTPDGDVYTTLTNSDPAHKFAVTTVVADVSTDGGASWSVAGTPVPSAVAAMGYANTTFRSGIEDTFTTGDKLVDGHYPLYVAYENVTSGFTDSLLTASYDGGATWTAPVRVNDNAAPADEFQPNLAAAADGTVSVAFYDRRLACPAAGSVEASAAGLALDTANPDYGGALPPYGAANYCVNTAIQFYDATLKPLGGNIRLSPHAFDPQLNSPHASSVASSTTFLGDYFGNVVGSSGSGGYTDYTTSVTTYNDGTNPANRQQQLVSAVAVP</sequence>
<keyword evidence="3" id="KW-1185">Reference proteome</keyword>
<dbReference type="RefSeq" id="WP_344657333.1">
    <property type="nucleotide sequence ID" value="NZ_BAAAQM010000013.1"/>
</dbReference>
<dbReference type="Proteomes" id="UP001499854">
    <property type="component" value="Unassembled WGS sequence"/>
</dbReference>
<dbReference type="Gene3D" id="2.120.10.10">
    <property type="match status" value="1"/>
</dbReference>